<evidence type="ECO:0000313" key="3">
    <source>
        <dbReference type="EMBL" id="CAD5213481.1"/>
    </source>
</evidence>
<dbReference type="Proteomes" id="UP000783686">
    <property type="component" value="Unassembled WGS sequence"/>
</dbReference>
<name>A0A811KBH2_9BILA</name>
<dbReference type="AlphaFoldDB" id="A0A811KBH2"/>
<feature type="transmembrane region" description="Helical" evidence="2">
    <location>
        <begin position="25"/>
        <end position="46"/>
    </location>
</feature>
<feature type="compositionally biased region" description="Polar residues" evidence="1">
    <location>
        <begin position="104"/>
        <end position="128"/>
    </location>
</feature>
<comment type="caution">
    <text evidence="3">The sequence shown here is derived from an EMBL/GenBank/DDBJ whole genome shotgun (WGS) entry which is preliminary data.</text>
</comment>
<sequence>MAANETSTEASIVIPYTYSTIENTLMVVGYLSPLIFLVVACAICCIKRKQIAKFFKKSPPTKLENVEKTNDEAPNSEGTTAEGRRRKDGTTNSEGTSHTEDNTKGTNSSASQSTAGTLMSQISELTQLDSRREPSHLSCHDQVSVK</sequence>
<keyword evidence="2" id="KW-1133">Transmembrane helix</keyword>
<keyword evidence="2" id="KW-0472">Membrane</keyword>
<dbReference type="EMBL" id="CAJFDH010000003">
    <property type="protein sequence ID" value="CAD5213481.1"/>
    <property type="molecule type" value="Genomic_DNA"/>
</dbReference>
<keyword evidence="4" id="KW-1185">Reference proteome</keyword>
<feature type="compositionally biased region" description="Basic and acidic residues" evidence="1">
    <location>
        <begin position="129"/>
        <end position="139"/>
    </location>
</feature>
<gene>
    <name evidence="3" type="ORF">BOKJ2_LOCUS5114</name>
</gene>
<organism evidence="3 4">
    <name type="scientific">Bursaphelenchus okinawaensis</name>
    <dbReference type="NCBI Taxonomy" id="465554"/>
    <lineage>
        <taxon>Eukaryota</taxon>
        <taxon>Metazoa</taxon>
        <taxon>Ecdysozoa</taxon>
        <taxon>Nematoda</taxon>
        <taxon>Chromadorea</taxon>
        <taxon>Rhabditida</taxon>
        <taxon>Tylenchina</taxon>
        <taxon>Tylenchomorpha</taxon>
        <taxon>Aphelenchoidea</taxon>
        <taxon>Aphelenchoididae</taxon>
        <taxon>Bursaphelenchus</taxon>
    </lineage>
</organism>
<accession>A0A811KBH2</accession>
<evidence type="ECO:0000256" key="1">
    <source>
        <dbReference type="SAM" id="MobiDB-lite"/>
    </source>
</evidence>
<evidence type="ECO:0000256" key="2">
    <source>
        <dbReference type="SAM" id="Phobius"/>
    </source>
</evidence>
<protein>
    <submittedName>
        <fullName evidence="3">Uncharacterized protein</fullName>
    </submittedName>
</protein>
<dbReference type="EMBL" id="CAJFCW020000003">
    <property type="protein sequence ID" value="CAG9100954.1"/>
    <property type="molecule type" value="Genomic_DNA"/>
</dbReference>
<dbReference type="Proteomes" id="UP000614601">
    <property type="component" value="Unassembled WGS sequence"/>
</dbReference>
<keyword evidence="2" id="KW-0812">Transmembrane</keyword>
<reference evidence="3" key="1">
    <citation type="submission" date="2020-09" db="EMBL/GenBank/DDBJ databases">
        <authorList>
            <person name="Kikuchi T."/>
        </authorList>
    </citation>
    <scope>NUCLEOTIDE SEQUENCE</scope>
    <source>
        <strain evidence="3">SH1</strain>
    </source>
</reference>
<proteinExistence type="predicted"/>
<feature type="region of interest" description="Disordered" evidence="1">
    <location>
        <begin position="58"/>
        <end position="146"/>
    </location>
</feature>
<evidence type="ECO:0000313" key="4">
    <source>
        <dbReference type="Proteomes" id="UP000614601"/>
    </source>
</evidence>